<keyword evidence="2" id="KW-0813">Transport</keyword>
<dbReference type="InterPro" id="IPR038377">
    <property type="entry name" value="Na/Glc_symporter_sf"/>
</dbReference>
<organism evidence="9">
    <name type="scientific">Amblyomma sculptum</name>
    <name type="common">Tick</name>
    <dbReference type="NCBI Taxonomy" id="1581419"/>
    <lineage>
        <taxon>Eukaryota</taxon>
        <taxon>Metazoa</taxon>
        <taxon>Ecdysozoa</taxon>
        <taxon>Arthropoda</taxon>
        <taxon>Chelicerata</taxon>
        <taxon>Arachnida</taxon>
        <taxon>Acari</taxon>
        <taxon>Parasitiformes</taxon>
        <taxon>Ixodida</taxon>
        <taxon>Ixodoidea</taxon>
        <taxon>Ixodidae</taxon>
        <taxon>Amblyomminae</taxon>
        <taxon>Amblyomma</taxon>
    </lineage>
</organism>
<dbReference type="GO" id="GO:0015293">
    <property type="term" value="F:symporter activity"/>
    <property type="evidence" value="ECO:0007669"/>
    <property type="project" value="TreeGrafter"/>
</dbReference>
<feature type="non-terminal residue" evidence="9">
    <location>
        <position position="1"/>
    </location>
</feature>
<keyword evidence="7" id="KW-0812">Transmembrane</keyword>
<evidence type="ECO:0000256" key="2">
    <source>
        <dbReference type="ARBA" id="ARBA00022448"/>
    </source>
</evidence>
<keyword evidence="8" id="KW-0732">Signal</keyword>
<keyword evidence="6" id="KW-0739">Sodium transport</keyword>
<dbReference type="EMBL" id="GFAA01003182">
    <property type="protein sequence ID" value="JAU00253.1"/>
    <property type="molecule type" value="mRNA"/>
</dbReference>
<dbReference type="PANTHER" id="PTHR42985">
    <property type="entry name" value="SODIUM-COUPLED MONOCARBOXYLATE TRANSPORTER"/>
    <property type="match status" value="1"/>
</dbReference>
<keyword evidence="7" id="KW-0472">Membrane</keyword>
<dbReference type="Gene3D" id="1.20.1730.10">
    <property type="entry name" value="Sodium/glucose cotransporter"/>
    <property type="match status" value="1"/>
</dbReference>
<name>A0A1E1XLM2_AMBSC</name>
<feature type="transmembrane region" description="Helical" evidence="7">
    <location>
        <begin position="89"/>
        <end position="109"/>
    </location>
</feature>
<dbReference type="PANTHER" id="PTHR42985:SF40">
    <property type="entry name" value="LD47995P-RELATED"/>
    <property type="match status" value="1"/>
</dbReference>
<evidence type="ECO:0000256" key="8">
    <source>
        <dbReference type="SAM" id="SignalP"/>
    </source>
</evidence>
<evidence type="ECO:0000313" key="9">
    <source>
        <dbReference type="EMBL" id="JAU00253.1"/>
    </source>
</evidence>
<evidence type="ECO:0000256" key="4">
    <source>
        <dbReference type="ARBA" id="ARBA00023053"/>
    </source>
</evidence>
<comment type="subcellular location">
    <subcellularLocation>
        <location evidence="1">Cell membrane</location>
        <topology evidence="1">Multi-pass membrane protein</topology>
    </subcellularLocation>
</comment>
<feature type="chain" id="PRO_5009116176" evidence="8">
    <location>
        <begin position="20"/>
        <end position="171"/>
    </location>
</feature>
<protein>
    <submittedName>
        <fullName evidence="9">Putative sodium-dependent multivitamin transporter</fullName>
    </submittedName>
</protein>
<reference evidence="9" key="2">
    <citation type="journal article" date="2017" name="Front. Cell. Infect. Microbiol.">
        <title>Analysis of the Salivary Gland Transcriptome of Unfed and Partially Fed Amblyomma sculptum Ticks and Descriptive Proteome of the Saliva.</title>
        <authorList>
            <person name="Esteves E."/>
            <person name="Maruyama S.R."/>
            <person name="Kawahara R."/>
            <person name="Fujita A."/>
            <person name="Martins L.A."/>
            <person name="Righi A.A."/>
            <person name="Costa F.B."/>
            <person name="Palmisano G."/>
            <person name="Labruna M.B."/>
            <person name="Sa-Nunes A."/>
            <person name="Ribeiro J.M.C."/>
            <person name="Fogaca A.C."/>
        </authorList>
    </citation>
    <scope>NUCLEOTIDE SEQUENCE</scope>
</reference>
<proteinExistence type="evidence at transcript level"/>
<dbReference type="GO" id="GO:0006814">
    <property type="term" value="P:sodium ion transport"/>
    <property type="evidence" value="ECO:0007669"/>
    <property type="project" value="UniProtKB-KW"/>
</dbReference>
<dbReference type="GO" id="GO:0005886">
    <property type="term" value="C:plasma membrane"/>
    <property type="evidence" value="ECO:0007669"/>
    <property type="project" value="UniProtKB-SubCell"/>
</dbReference>
<evidence type="ECO:0000256" key="1">
    <source>
        <dbReference type="ARBA" id="ARBA00004651"/>
    </source>
</evidence>
<evidence type="ECO:0000256" key="3">
    <source>
        <dbReference type="ARBA" id="ARBA00022475"/>
    </source>
</evidence>
<reference evidence="9" key="1">
    <citation type="submission" date="2016-09" db="EMBL/GenBank/DDBJ databases">
        <authorList>
            <person name="Capua I."/>
            <person name="De Benedictis P."/>
            <person name="Joannis T."/>
            <person name="Lombin L.H."/>
            <person name="Cattoli G."/>
        </authorList>
    </citation>
    <scope>NUCLEOTIDE SEQUENCE</scope>
</reference>
<keyword evidence="4" id="KW-0915">Sodium</keyword>
<keyword evidence="5" id="KW-0406">Ion transport</keyword>
<keyword evidence="3" id="KW-1003">Cell membrane</keyword>
<keyword evidence="7" id="KW-1133">Transmembrane helix</keyword>
<evidence type="ECO:0000256" key="5">
    <source>
        <dbReference type="ARBA" id="ARBA00023065"/>
    </source>
</evidence>
<feature type="signal peptide" evidence="8">
    <location>
        <begin position="1"/>
        <end position="19"/>
    </location>
</feature>
<sequence>SGPFIGLFVLAMVFPWANTKGAAVATTLTLAFQAWAVTGRLLYGTKPPRMPVSLDRCPDADAHLLAANLTVTTIQGAESVYPVYRLSSYWGGLLSALATVAIGLAISHLTGGQRNVKRHVPLTSDVFVRIWRKAKMLVDADLEEQERSRCMDNPVHVFTIEDKPDIFRTKL</sequence>
<accession>A0A1E1XLM2</accession>
<evidence type="ECO:0000256" key="7">
    <source>
        <dbReference type="SAM" id="Phobius"/>
    </source>
</evidence>
<dbReference type="AlphaFoldDB" id="A0A1E1XLM2"/>
<dbReference type="InterPro" id="IPR051163">
    <property type="entry name" value="Sodium:Solute_Symporter_SSF"/>
</dbReference>
<evidence type="ECO:0000256" key="6">
    <source>
        <dbReference type="ARBA" id="ARBA00023201"/>
    </source>
</evidence>